<dbReference type="Gene3D" id="3.30.420.380">
    <property type="match status" value="1"/>
</dbReference>
<keyword evidence="4" id="KW-1003">Cell membrane</keyword>
<comment type="function">
    <text evidence="10">Inner membrane component of the type II secretion system required for the energy-dependent secretion of extracellular factors such as proteases and toxins from the periplasm.</text>
</comment>
<dbReference type="RefSeq" id="WP_034891472.1">
    <property type="nucleotide sequence ID" value="NZ_JRUQ01000028.1"/>
</dbReference>
<evidence type="ECO:0000313" key="14">
    <source>
        <dbReference type="Proteomes" id="UP000030351"/>
    </source>
</evidence>
<accession>A0A0A3Z6B6</accession>
<feature type="domain" description="GspL periplasmic" evidence="12">
    <location>
        <begin position="252"/>
        <end position="367"/>
    </location>
</feature>
<comment type="similarity">
    <text evidence="2 10">Belongs to the GSP L family.</text>
</comment>
<dbReference type="eggNOG" id="COG4972">
    <property type="taxonomic scope" value="Bacteria"/>
</dbReference>
<protein>
    <recommendedName>
        <fullName evidence="10">Type II secretion system protein L</fullName>
        <shortName evidence="10">T2SS protein L</shortName>
    </recommendedName>
</protein>
<evidence type="ECO:0000256" key="1">
    <source>
        <dbReference type="ARBA" id="ARBA00004377"/>
    </source>
</evidence>
<dbReference type="AlphaFoldDB" id="A0A0A3Z6B6"/>
<comment type="caution">
    <text evidence="13">The sequence shown here is derived from an EMBL/GenBank/DDBJ whole genome shotgun (WGS) entry which is preliminary data.</text>
</comment>
<keyword evidence="9" id="KW-0472">Membrane</keyword>
<dbReference type="InterPro" id="IPR043129">
    <property type="entry name" value="ATPase_NBD"/>
</dbReference>
<dbReference type="InterPro" id="IPR025691">
    <property type="entry name" value="GspL_pp_dom"/>
</dbReference>
<dbReference type="STRING" id="371042.NG99_09595"/>
<dbReference type="Gene3D" id="3.30.420.370">
    <property type="match status" value="1"/>
</dbReference>
<evidence type="ECO:0000259" key="12">
    <source>
        <dbReference type="Pfam" id="PF12693"/>
    </source>
</evidence>
<dbReference type="CDD" id="cd24017">
    <property type="entry name" value="ASKHA_T2SSL_N"/>
    <property type="match status" value="1"/>
</dbReference>
<dbReference type="GO" id="GO:0015627">
    <property type="term" value="C:type II protein secretion system complex"/>
    <property type="evidence" value="ECO:0007669"/>
    <property type="project" value="InterPro"/>
</dbReference>
<dbReference type="InterPro" id="IPR007812">
    <property type="entry name" value="T2SS_protein-GspL"/>
</dbReference>
<comment type="subcellular location">
    <subcellularLocation>
        <location evidence="1">Cell inner membrane</location>
        <topology evidence="1">Single-pass membrane protein</topology>
    </subcellularLocation>
</comment>
<proteinExistence type="inferred from homology"/>
<dbReference type="EMBL" id="JRUQ01000028">
    <property type="protein sequence ID" value="KGT94395.1"/>
    <property type="molecule type" value="Genomic_DNA"/>
</dbReference>
<keyword evidence="8" id="KW-1133">Transmembrane helix</keyword>
<evidence type="ECO:0000256" key="6">
    <source>
        <dbReference type="ARBA" id="ARBA00022692"/>
    </source>
</evidence>
<dbReference type="PIRSF" id="PIRSF015761">
    <property type="entry name" value="Protein_L"/>
    <property type="match status" value="1"/>
</dbReference>
<reference evidence="13 14" key="1">
    <citation type="submission" date="2014-10" db="EMBL/GenBank/DDBJ databases">
        <title>Genome sequence of Erwinia typographi M043b.</title>
        <authorList>
            <person name="Chan K.-G."/>
            <person name="Tan W.-S."/>
        </authorList>
    </citation>
    <scope>NUCLEOTIDE SEQUENCE [LARGE SCALE GENOMIC DNA]</scope>
    <source>
        <strain evidence="13 14">M043b</strain>
    </source>
</reference>
<dbReference type="GO" id="GO:0005886">
    <property type="term" value="C:plasma membrane"/>
    <property type="evidence" value="ECO:0007669"/>
    <property type="project" value="UniProtKB-SubCell"/>
</dbReference>
<keyword evidence="14" id="KW-1185">Reference proteome</keyword>
<dbReference type="SUPFAM" id="SSF53067">
    <property type="entry name" value="Actin-like ATPase domain"/>
    <property type="match status" value="2"/>
</dbReference>
<feature type="domain" description="GspL cytoplasmic actin-ATPase-like" evidence="11">
    <location>
        <begin position="14"/>
        <end position="239"/>
    </location>
</feature>
<evidence type="ECO:0000259" key="11">
    <source>
        <dbReference type="Pfam" id="PF05134"/>
    </source>
</evidence>
<keyword evidence="6" id="KW-0812">Transmembrane</keyword>
<name>A0A0A3Z6B6_9GAMM</name>
<dbReference type="Pfam" id="PF05134">
    <property type="entry name" value="T2SSL"/>
    <property type="match status" value="1"/>
</dbReference>
<keyword evidence="5" id="KW-0997">Cell inner membrane</keyword>
<dbReference type="InterPro" id="IPR024230">
    <property type="entry name" value="GspL_cyto_dom"/>
</dbReference>
<sequence length="403" mass="44075">MDKIRKRIAGSSILFIRPSLSADEQVEWLFRLNKDTVASGTLANMAETGRLKEYAAGGEVVLIIPGELAVFHTVEIPGAGKVKMSSKLLKALPYWLEGKVAGEVESLEWVLVAAGTPCTLLGVAKNLLQQWVNFFISAEMPLHRIVPETLCLPVPAEGEWSCLYDRQRWLLRQGEGCGMVIDGQWLHALPELAENGAVGRVYGDCDGAVIPHGWQQMAPGKALEILVAHSRSHSANLLTKPVGIKGRHKPGDYKSVLLLGVTASLGLCMASFLNGYHQHQVAEEMERRSQQLYQQLTNSKKKVSNPKFRLTQLIKKTAAQDNQSNPIALLNALAEASEATEGIVIHTIQYDGETGTLYLATRRQDAETLTTSLAALSVKVSEGAPDAVEHNQLETAWLQMKTP</sequence>
<evidence type="ECO:0000256" key="8">
    <source>
        <dbReference type="ARBA" id="ARBA00022989"/>
    </source>
</evidence>
<evidence type="ECO:0000256" key="4">
    <source>
        <dbReference type="ARBA" id="ARBA00022475"/>
    </source>
</evidence>
<dbReference type="NCBIfam" id="TIGR01709">
    <property type="entry name" value="typeII_sec_gspL"/>
    <property type="match status" value="1"/>
</dbReference>
<evidence type="ECO:0000256" key="2">
    <source>
        <dbReference type="ARBA" id="ARBA00005318"/>
    </source>
</evidence>
<evidence type="ECO:0000256" key="3">
    <source>
        <dbReference type="ARBA" id="ARBA00022448"/>
    </source>
</evidence>
<evidence type="ECO:0000256" key="9">
    <source>
        <dbReference type="ARBA" id="ARBA00023136"/>
    </source>
</evidence>
<evidence type="ECO:0000256" key="10">
    <source>
        <dbReference type="PIRNR" id="PIRNR015761"/>
    </source>
</evidence>
<keyword evidence="7 10" id="KW-0653">Protein transport</keyword>
<keyword evidence="3 10" id="KW-0813">Transport</keyword>
<evidence type="ECO:0000256" key="7">
    <source>
        <dbReference type="ARBA" id="ARBA00022927"/>
    </source>
</evidence>
<evidence type="ECO:0000256" key="5">
    <source>
        <dbReference type="ARBA" id="ARBA00022519"/>
    </source>
</evidence>
<dbReference type="Pfam" id="PF12693">
    <property type="entry name" value="GspL_C"/>
    <property type="match status" value="1"/>
</dbReference>
<organism evidence="13 14">
    <name type="scientific">Erwinia typographi</name>
    <dbReference type="NCBI Taxonomy" id="371042"/>
    <lineage>
        <taxon>Bacteria</taxon>
        <taxon>Pseudomonadati</taxon>
        <taxon>Pseudomonadota</taxon>
        <taxon>Gammaproteobacteria</taxon>
        <taxon>Enterobacterales</taxon>
        <taxon>Erwiniaceae</taxon>
        <taxon>Erwinia</taxon>
    </lineage>
</organism>
<evidence type="ECO:0000313" key="13">
    <source>
        <dbReference type="EMBL" id="KGT94395.1"/>
    </source>
</evidence>
<dbReference type="GO" id="GO:0015628">
    <property type="term" value="P:protein secretion by the type II secretion system"/>
    <property type="evidence" value="ECO:0007669"/>
    <property type="project" value="InterPro"/>
</dbReference>
<dbReference type="GO" id="GO:0009276">
    <property type="term" value="C:Gram-negative-bacterium-type cell wall"/>
    <property type="evidence" value="ECO:0007669"/>
    <property type="project" value="InterPro"/>
</dbReference>
<dbReference type="Proteomes" id="UP000030351">
    <property type="component" value="Unassembled WGS sequence"/>
</dbReference>
<gene>
    <name evidence="13" type="ORF">NG99_09595</name>
</gene>